<feature type="transmembrane region" description="Helical" evidence="3">
    <location>
        <begin position="239"/>
        <end position="256"/>
    </location>
</feature>
<dbReference type="EMBL" id="BONE01000054">
    <property type="protein sequence ID" value="GIF76147.1"/>
    <property type="molecule type" value="Genomic_DNA"/>
</dbReference>
<dbReference type="Gene3D" id="1.10.10.1320">
    <property type="entry name" value="Anti-sigma factor, zinc-finger domain"/>
    <property type="match status" value="1"/>
</dbReference>
<feature type="transmembrane region" description="Helical" evidence="3">
    <location>
        <begin position="177"/>
        <end position="200"/>
    </location>
</feature>
<name>A0ABQ4CZ65_9ACTN</name>
<dbReference type="RefSeq" id="WP_203716987.1">
    <property type="nucleotide sequence ID" value="NZ_BONE01000054.1"/>
</dbReference>
<dbReference type="Proteomes" id="UP000604117">
    <property type="component" value="Unassembled WGS sequence"/>
</dbReference>
<organism evidence="5 6">
    <name type="scientific">Asanoa siamensis</name>
    <dbReference type="NCBI Taxonomy" id="926357"/>
    <lineage>
        <taxon>Bacteria</taxon>
        <taxon>Bacillati</taxon>
        <taxon>Actinomycetota</taxon>
        <taxon>Actinomycetes</taxon>
        <taxon>Micromonosporales</taxon>
        <taxon>Micromonosporaceae</taxon>
        <taxon>Asanoa</taxon>
    </lineage>
</organism>
<dbReference type="InterPro" id="IPR027383">
    <property type="entry name" value="Znf_put"/>
</dbReference>
<evidence type="ECO:0000313" key="6">
    <source>
        <dbReference type="Proteomes" id="UP000604117"/>
    </source>
</evidence>
<feature type="transmembrane region" description="Helical" evidence="3">
    <location>
        <begin position="271"/>
        <end position="292"/>
    </location>
</feature>
<evidence type="ECO:0000256" key="1">
    <source>
        <dbReference type="ARBA" id="ARBA00023015"/>
    </source>
</evidence>
<feature type="domain" description="Putative zinc-finger" evidence="4">
    <location>
        <begin position="6"/>
        <end position="35"/>
    </location>
</feature>
<reference evidence="5 6" key="1">
    <citation type="submission" date="2021-01" db="EMBL/GenBank/DDBJ databases">
        <title>Whole genome shotgun sequence of Asanoa siamensis NBRC 107932.</title>
        <authorList>
            <person name="Komaki H."/>
            <person name="Tamura T."/>
        </authorList>
    </citation>
    <scope>NUCLEOTIDE SEQUENCE [LARGE SCALE GENOMIC DNA]</scope>
    <source>
        <strain evidence="5 6">NBRC 107932</strain>
    </source>
</reference>
<evidence type="ECO:0000313" key="5">
    <source>
        <dbReference type="EMBL" id="GIF76147.1"/>
    </source>
</evidence>
<gene>
    <name evidence="5" type="ORF">Asi02nite_56650</name>
</gene>
<evidence type="ECO:0000259" key="4">
    <source>
        <dbReference type="Pfam" id="PF13490"/>
    </source>
</evidence>
<protein>
    <recommendedName>
        <fullName evidence="4">Putative zinc-finger domain-containing protein</fullName>
    </recommendedName>
</protein>
<feature type="transmembrane region" description="Helical" evidence="3">
    <location>
        <begin position="108"/>
        <end position="126"/>
    </location>
</feature>
<comment type="caution">
    <text evidence="5">The sequence shown here is derived from an EMBL/GenBank/DDBJ whole genome shotgun (WGS) entry which is preliminary data.</text>
</comment>
<keyword evidence="3" id="KW-1133">Transmembrane helix</keyword>
<proteinExistence type="predicted"/>
<keyword evidence="2" id="KW-0804">Transcription</keyword>
<accession>A0ABQ4CZ65</accession>
<dbReference type="Pfam" id="PF13490">
    <property type="entry name" value="zf-HC2"/>
    <property type="match status" value="1"/>
</dbReference>
<feature type="transmembrane region" description="Helical" evidence="3">
    <location>
        <begin position="212"/>
        <end position="232"/>
    </location>
</feature>
<evidence type="ECO:0000256" key="2">
    <source>
        <dbReference type="ARBA" id="ARBA00023163"/>
    </source>
</evidence>
<feature type="transmembrane region" description="Helical" evidence="3">
    <location>
        <begin position="138"/>
        <end position="157"/>
    </location>
</feature>
<dbReference type="InterPro" id="IPR041916">
    <property type="entry name" value="Anti_sigma_zinc_sf"/>
</dbReference>
<keyword evidence="6" id="KW-1185">Reference proteome</keyword>
<evidence type="ECO:0000256" key="3">
    <source>
        <dbReference type="SAM" id="Phobius"/>
    </source>
</evidence>
<keyword evidence="3" id="KW-0812">Transmembrane</keyword>
<keyword evidence="1" id="KW-0805">Transcription regulation</keyword>
<keyword evidence="3" id="KW-0472">Membrane</keyword>
<sequence length="303" mass="30901">MTHPVDALPAYTAGTLSPPMAADIADHLRGCASCRADAASWSALATGIRAATPTLAAMDPPPFAAVRARLVASAPPVAPAYRPAAAAGRWSAPVRVAWGLLTRQVRLVGWRVWAVAIMVIGGGAAFAGSAPPGRAGELLSLVIPLVAAVSVAAACGADGEAVELVRSTPTSTRVLVLARLTLVLAVTVGVGALASTAMAWPRGDLLLAELFLTWFGPLVPLSALSFTLAVLWRPEAGAAVVLGCWILRLLAPTALLDRGLSTVLDAVWRPGVPMVVGAVALTLVVVGLAPLANRRVVRPAALS</sequence>